<proteinExistence type="predicted"/>
<sequence length="106" mass="12358">MHVPDIYQIYPSRVIYKEHKNCGRNKVDLTPTDGWTIGDVFVDSRLCGESYQQSNAKLNLANSRNATPLDYFLFFLPRDYFQSIINNTNLSARNIDSSWKDLTYQE</sequence>
<keyword evidence="2" id="KW-1185">Reference proteome</keyword>
<accession>A0A8H7RQ77</accession>
<organism evidence="1 2">
    <name type="scientific">Mucor plumbeus</name>
    <dbReference type="NCBI Taxonomy" id="97098"/>
    <lineage>
        <taxon>Eukaryota</taxon>
        <taxon>Fungi</taxon>
        <taxon>Fungi incertae sedis</taxon>
        <taxon>Mucoromycota</taxon>
        <taxon>Mucoromycotina</taxon>
        <taxon>Mucoromycetes</taxon>
        <taxon>Mucorales</taxon>
        <taxon>Mucorineae</taxon>
        <taxon>Mucoraceae</taxon>
        <taxon>Mucor</taxon>
    </lineage>
</organism>
<gene>
    <name evidence="1" type="ORF">INT46_001477</name>
</gene>
<name>A0A8H7RQ77_9FUNG</name>
<dbReference type="EMBL" id="JAEPRC010000012">
    <property type="protein sequence ID" value="KAG2215201.1"/>
    <property type="molecule type" value="Genomic_DNA"/>
</dbReference>
<reference evidence="1" key="1">
    <citation type="submission" date="2020-12" db="EMBL/GenBank/DDBJ databases">
        <title>Metabolic potential, ecology and presence of endohyphal bacteria is reflected in genomic diversity of Mucoromycotina.</title>
        <authorList>
            <person name="Muszewska A."/>
            <person name="Okrasinska A."/>
            <person name="Steczkiewicz K."/>
            <person name="Drgas O."/>
            <person name="Orlowska M."/>
            <person name="Perlinska-Lenart U."/>
            <person name="Aleksandrzak-Piekarczyk T."/>
            <person name="Szatraj K."/>
            <person name="Zielenkiewicz U."/>
            <person name="Pilsyk S."/>
            <person name="Malc E."/>
            <person name="Mieczkowski P."/>
            <person name="Kruszewska J.S."/>
            <person name="Biernat P."/>
            <person name="Pawlowska J."/>
        </authorList>
    </citation>
    <scope>NUCLEOTIDE SEQUENCE</scope>
    <source>
        <strain evidence="1">CBS 226.32</strain>
    </source>
</reference>
<evidence type="ECO:0000313" key="1">
    <source>
        <dbReference type="EMBL" id="KAG2215201.1"/>
    </source>
</evidence>
<dbReference type="OrthoDB" id="2278856at2759"/>
<dbReference type="Proteomes" id="UP000650833">
    <property type="component" value="Unassembled WGS sequence"/>
</dbReference>
<comment type="caution">
    <text evidence="1">The sequence shown here is derived from an EMBL/GenBank/DDBJ whole genome shotgun (WGS) entry which is preliminary data.</text>
</comment>
<dbReference type="AlphaFoldDB" id="A0A8H7RQ77"/>
<evidence type="ECO:0000313" key="2">
    <source>
        <dbReference type="Proteomes" id="UP000650833"/>
    </source>
</evidence>
<protein>
    <submittedName>
        <fullName evidence="1">Uncharacterized protein</fullName>
    </submittedName>
</protein>